<dbReference type="RefSeq" id="WP_143912637.1">
    <property type="nucleotide sequence ID" value="NZ_VLNT01000004.1"/>
</dbReference>
<evidence type="ECO:0000313" key="7">
    <source>
        <dbReference type="Proteomes" id="UP000316988"/>
    </source>
</evidence>
<dbReference type="GO" id="GO:0015074">
    <property type="term" value="P:DNA integration"/>
    <property type="evidence" value="ECO:0007669"/>
    <property type="project" value="UniProtKB-KW"/>
</dbReference>
<dbReference type="InterPro" id="IPR050808">
    <property type="entry name" value="Phage_Integrase"/>
</dbReference>
<dbReference type="InterPro" id="IPR044068">
    <property type="entry name" value="CB"/>
</dbReference>
<dbReference type="EMBL" id="VLNT01000004">
    <property type="protein sequence ID" value="TSD64206.1"/>
    <property type="molecule type" value="Genomic_DNA"/>
</dbReference>
<keyword evidence="7" id="KW-1185">Reference proteome</keyword>
<gene>
    <name evidence="6" type="ORF">FNM00_06540</name>
</gene>
<evidence type="ECO:0000259" key="5">
    <source>
        <dbReference type="PROSITE" id="PS51900"/>
    </source>
</evidence>
<dbReference type="InterPro" id="IPR011010">
    <property type="entry name" value="DNA_brk_join_enz"/>
</dbReference>
<dbReference type="InterPro" id="IPR010998">
    <property type="entry name" value="Integrase_recombinase_N"/>
</dbReference>
<organism evidence="6 7">
    <name type="scientific">Aeromicrobium piscarium</name>
    <dbReference type="NCBI Taxonomy" id="2590901"/>
    <lineage>
        <taxon>Bacteria</taxon>
        <taxon>Bacillati</taxon>
        <taxon>Actinomycetota</taxon>
        <taxon>Actinomycetes</taxon>
        <taxon>Propionibacteriales</taxon>
        <taxon>Nocardioidaceae</taxon>
        <taxon>Aeromicrobium</taxon>
    </lineage>
</organism>
<dbReference type="OrthoDB" id="1822491at2"/>
<comment type="similarity">
    <text evidence="1">Belongs to the 'phage' integrase family.</text>
</comment>
<evidence type="ECO:0000256" key="1">
    <source>
        <dbReference type="ARBA" id="ARBA00008857"/>
    </source>
</evidence>
<dbReference type="Proteomes" id="UP000316988">
    <property type="component" value="Unassembled WGS sequence"/>
</dbReference>
<dbReference type="AlphaFoldDB" id="A0A554SCZ8"/>
<dbReference type="PANTHER" id="PTHR30629">
    <property type="entry name" value="PROPHAGE INTEGRASE"/>
    <property type="match status" value="1"/>
</dbReference>
<accession>A0A554SCZ8</accession>
<dbReference type="SUPFAM" id="SSF56349">
    <property type="entry name" value="DNA breaking-rejoining enzymes"/>
    <property type="match status" value="1"/>
</dbReference>
<dbReference type="Gene3D" id="1.10.150.130">
    <property type="match status" value="1"/>
</dbReference>
<reference evidence="6 7" key="1">
    <citation type="submission" date="2019-07" db="EMBL/GenBank/DDBJ databases">
        <authorList>
            <person name="Zhao L.H."/>
        </authorList>
    </citation>
    <scope>NUCLEOTIDE SEQUENCE [LARGE SCALE GENOMIC DNA]</scope>
    <source>
        <strain evidence="6 7">Co35</strain>
    </source>
</reference>
<dbReference type="PROSITE" id="PS51900">
    <property type="entry name" value="CB"/>
    <property type="match status" value="1"/>
</dbReference>
<proteinExistence type="inferred from homology"/>
<evidence type="ECO:0000313" key="6">
    <source>
        <dbReference type="EMBL" id="TSD64206.1"/>
    </source>
</evidence>
<protein>
    <recommendedName>
        <fullName evidence="5">Core-binding (CB) domain-containing protein</fullName>
    </recommendedName>
</protein>
<keyword evidence="2" id="KW-0229">DNA integration</keyword>
<sequence length="247" mass="27242">MSAGRDRLQIGTYGDVHTTRTSAGTVRALTRYRDWDGEVRKVTATAGNARAAKRALREKLVRRAESSGFGAELSSESTVAELAEAWLEGVRTRSDLADGTKDVYRRELNSLVLPTFKKLRLYEVTVGRVDQFLKRQALVSDAYARHSRSALKRLFDFALRRDAIRSNPVSGTARLAAANDKKPKALSLEELDQVRHAVSVWRTGAGVMGPKPDGQVRDVIEVLLGTSEPPQVRCRSYTGCGSRLRAA</sequence>
<evidence type="ECO:0000256" key="3">
    <source>
        <dbReference type="ARBA" id="ARBA00023125"/>
    </source>
</evidence>
<name>A0A554SCZ8_9ACTN</name>
<keyword evidence="3 4" id="KW-0238">DNA-binding</keyword>
<feature type="domain" description="Core-binding (CB)" evidence="5">
    <location>
        <begin position="77"/>
        <end position="159"/>
    </location>
</feature>
<comment type="caution">
    <text evidence="6">The sequence shown here is derived from an EMBL/GenBank/DDBJ whole genome shotgun (WGS) entry which is preliminary data.</text>
</comment>
<dbReference type="GO" id="GO:0003677">
    <property type="term" value="F:DNA binding"/>
    <property type="evidence" value="ECO:0007669"/>
    <property type="project" value="UniProtKB-UniRule"/>
</dbReference>
<evidence type="ECO:0000256" key="4">
    <source>
        <dbReference type="PROSITE-ProRule" id="PRU01248"/>
    </source>
</evidence>
<dbReference type="PANTHER" id="PTHR30629:SF2">
    <property type="entry name" value="PROPHAGE INTEGRASE INTS-RELATED"/>
    <property type="match status" value="1"/>
</dbReference>
<evidence type="ECO:0000256" key="2">
    <source>
        <dbReference type="ARBA" id="ARBA00022908"/>
    </source>
</evidence>